<dbReference type="Proteomes" id="UP000295507">
    <property type="component" value="Unassembled WGS sequence"/>
</dbReference>
<evidence type="ECO:0000313" key="2">
    <source>
        <dbReference type="Proteomes" id="UP000295507"/>
    </source>
</evidence>
<dbReference type="RefSeq" id="WP_132554519.1">
    <property type="nucleotide sequence ID" value="NZ_SMBK01000034.1"/>
</dbReference>
<protein>
    <submittedName>
        <fullName evidence="1">Uncharacterized protein</fullName>
    </submittedName>
</protein>
<reference evidence="1 2" key="1">
    <citation type="submission" date="2019-03" db="EMBL/GenBank/DDBJ databases">
        <title>Genomic Encyclopedia of Type Strains, Phase IV (KMG-V): Genome sequencing to study the core and pangenomes of soil and plant-associated prokaryotes.</title>
        <authorList>
            <person name="Whitman W."/>
        </authorList>
    </citation>
    <scope>NUCLEOTIDE SEQUENCE [LARGE SCALE GENOMIC DNA]</scope>
    <source>
        <strain evidence="1 2">IE4868</strain>
    </source>
</reference>
<dbReference type="AlphaFoldDB" id="A0A4R3R4J0"/>
<organism evidence="1 2">
    <name type="scientific">Rhizobium azibense</name>
    <dbReference type="NCBI Taxonomy" id="1136135"/>
    <lineage>
        <taxon>Bacteria</taxon>
        <taxon>Pseudomonadati</taxon>
        <taxon>Pseudomonadota</taxon>
        <taxon>Alphaproteobacteria</taxon>
        <taxon>Hyphomicrobiales</taxon>
        <taxon>Rhizobiaceae</taxon>
        <taxon>Rhizobium/Agrobacterium group</taxon>
        <taxon>Rhizobium</taxon>
    </lineage>
</organism>
<dbReference type="EMBL" id="SMBK01000034">
    <property type="protein sequence ID" value="TCU28807.1"/>
    <property type="molecule type" value="Genomic_DNA"/>
</dbReference>
<proteinExistence type="predicted"/>
<name>A0A4R3R4J0_9HYPH</name>
<sequence>MNPSMFQSVLDAMTTALKGAGNGSDTLTGYGQFVRSLVQKVVIAPSPDNRRADLTIHGRLASILGKRRFDPTFRISV</sequence>
<comment type="caution">
    <text evidence="1">The sequence shown here is derived from an EMBL/GenBank/DDBJ whole genome shotgun (WGS) entry which is preliminary data.</text>
</comment>
<evidence type="ECO:0000313" key="1">
    <source>
        <dbReference type="EMBL" id="TCU28807.1"/>
    </source>
</evidence>
<gene>
    <name evidence="1" type="ORF">EV129_1343</name>
</gene>
<accession>A0A4R3R4J0</accession>